<reference evidence="1" key="1">
    <citation type="submission" date="2023-06" db="EMBL/GenBank/DDBJ databases">
        <title>Reference genome for the Northern bat (Eptesicus nilssonii), a most northern bat species.</title>
        <authorList>
            <person name="Laine V.N."/>
            <person name="Pulliainen A.T."/>
            <person name="Lilley T.M."/>
        </authorList>
    </citation>
    <scope>NUCLEOTIDE SEQUENCE</scope>
    <source>
        <strain evidence="1">BLF_Eptnil</strain>
        <tissue evidence="1">Kidney</tissue>
    </source>
</reference>
<dbReference type="EMBL" id="JAULJE010000020">
    <property type="protein sequence ID" value="KAK1330896.1"/>
    <property type="molecule type" value="Genomic_DNA"/>
</dbReference>
<keyword evidence="2" id="KW-1185">Reference proteome</keyword>
<accession>A0AA40HGP2</accession>
<name>A0AA40HGP2_CNENI</name>
<comment type="caution">
    <text evidence="1">The sequence shown here is derived from an EMBL/GenBank/DDBJ whole genome shotgun (WGS) entry which is preliminary data.</text>
</comment>
<evidence type="ECO:0000313" key="1">
    <source>
        <dbReference type="EMBL" id="KAK1330896.1"/>
    </source>
</evidence>
<protein>
    <submittedName>
        <fullName evidence="1">Uncharacterized protein</fullName>
    </submittedName>
</protein>
<evidence type="ECO:0000313" key="2">
    <source>
        <dbReference type="Proteomes" id="UP001177744"/>
    </source>
</evidence>
<proteinExistence type="predicted"/>
<sequence length="98" mass="11405">MTLVQFSGSKIYDFLMPSIHPCAVKQSFDLEEYSLSQSTLEQVGPRQCDTLSLSFPPRQVFLELSKEQELQDFDEEVDLSVRWKLLQQKEPLRLLIVL</sequence>
<dbReference type="AlphaFoldDB" id="A0AA40HGP2"/>
<gene>
    <name evidence="1" type="ORF">QTO34_008838</name>
</gene>
<dbReference type="Proteomes" id="UP001177744">
    <property type="component" value="Unassembled WGS sequence"/>
</dbReference>
<organism evidence="1 2">
    <name type="scientific">Cnephaeus nilssonii</name>
    <name type="common">Northern bat</name>
    <name type="synonym">Eptesicus nilssonii</name>
    <dbReference type="NCBI Taxonomy" id="3371016"/>
    <lineage>
        <taxon>Eukaryota</taxon>
        <taxon>Metazoa</taxon>
        <taxon>Chordata</taxon>
        <taxon>Craniata</taxon>
        <taxon>Vertebrata</taxon>
        <taxon>Euteleostomi</taxon>
        <taxon>Mammalia</taxon>
        <taxon>Eutheria</taxon>
        <taxon>Laurasiatheria</taxon>
        <taxon>Chiroptera</taxon>
        <taxon>Yangochiroptera</taxon>
        <taxon>Vespertilionidae</taxon>
        <taxon>Cnephaeus</taxon>
    </lineage>
</organism>